<dbReference type="AlphaFoldDB" id="A0A2T1DJF0"/>
<comment type="similarity">
    <text evidence="1">Belongs to the ComF/GntX family.</text>
</comment>
<name>A0A2T1DJF0_9CYAN</name>
<reference evidence="2 3" key="2">
    <citation type="submission" date="2018-03" db="EMBL/GenBank/DDBJ databases">
        <title>The ancient ancestry and fast evolution of plastids.</title>
        <authorList>
            <person name="Moore K.R."/>
            <person name="Magnabosco C."/>
            <person name="Momper L."/>
            <person name="Gold D.A."/>
            <person name="Bosak T."/>
            <person name="Fournier G.P."/>
        </authorList>
    </citation>
    <scope>NUCLEOTIDE SEQUENCE [LARGE SCALE GENOMIC DNA]</scope>
    <source>
        <strain evidence="2 3">ULC007</strain>
    </source>
</reference>
<dbReference type="CDD" id="cd06223">
    <property type="entry name" value="PRTases_typeI"/>
    <property type="match status" value="1"/>
</dbReference>
<evidence type="ECO:0000313" key="2">
    <source>
        <dbReference type="EMBL" id="PSB20628.1"/>
    </source>
</evidence>
<dbReference type="EMBL" id="PVWG01000005">
    <property type="protein sequence ID" value="PSB20628.1"/>
    <property type="molecule type" value="Genomic_DNA"/>
</dbReference>
<sequence>MISSVRSLLSLFLQSACPLCQRSTPTEFCPNCTRQLQQSQLPNPAQFWQEQPAVFAWGWYAGNVRQAIRQLKYEHQPQIARPLGQWLAQAWLEANLDRVPVIVVPIPMHGEKQRQRGYNQAELIAQSFCQFTGHSMRVDGLERLRSTEAQFNLSAAQRKQNLLQAFKIGKAFQKEKPKYPVLLVDDIYTTGATIQATTQILHQHGIRVRGVATVAKARLWKDE</sequence>
<keyword evidence="3" id="KW-1185">Reference proteome</keyword>
<comment type="caution">
    <text evidence="2">The sequence shown here is derived from an EMBL/GenBank/DDBJ whole genome shotgun (WGS) entry which is preliminary data.</text>
</comment>
<dbReference type="InterPro" id="IPR000836">
    <property type="entry name" value="PRTase_dom"/>
</dbReference>
<dbReference type="Gene3D" id="3.40.50.2020">
    <property type="match status" value="1"/>
</dbReference>
<dbReference type="SUPFAM" id="SSF53271">
    <property type="entry name" value="PRTase-like"/>
    <property type="match status" value="1"/>
</dbReference>
<evidence type="ECO:0000313" key="3">
    <source>
        <dbReference type="Proteomes" id="UP000238634"/>
    </source>
</evidence>
<dbReference type="STRING" id="1920490.GCA_001895925_02664"/>
<dbReference type="Proteomes" id="UP000238634">
    <property type="component" value="Unassembled WGS sequence"/>
</dbReference>
<evidence type="ECO:0000256" key="1">
    <source>
        <dbReference type="ARBA" id="ARBA00008007"/>
    </source>
</evidence>
<dbReference type="PANTHER" id="PTHR47505">
    <property type="entry name" value="DNA UTILIZATION PROTEIN YHGH"/>
    <property type="match status" value="1"/>
</dbReference>
<dbReference type="InterPro" id="IPR029057">
    <property type="entry name" value="PRTase-like"/>
</dbReference>
<protein>
    <submittedName>
        <fullName evidence="2">ComF family protein</fullName>
    </submittedName>
</protein>
<dbReference type="InterPro" id="IPR051910">
    <property type="entry name" value="ComF/GntX_DNA_util-trans"/>
</dbReference>
<dbReference type="PANTHER" id="PTHR47505:SF1">
    <property type="entry name" value="DNA UTILIZATION PROTEIN YHGH"/>
    <property type="match status" value="1"/>
</dbReference>
<dbReference type="RefSeq" id="WP_073070095.1">
    <property type="nucleotide sequence ID" value="NZ_MPPI01000005.1"/>
</dbReference>
<reference evidence="2 3" key="1">
    <citation type="submission" date="2018-02" db="EMBL/GenBank/DDBJ databases">
        <authorList>
            <person name="Cohen D.B."/>
            <person name="Kent A.D."/>
        </authorList>
    </citation>
    <scope>NUCLEOTIDE SEQUENCE [LARGE SCALE GENOMIC DNA]</scope>
    <source>
        <strain evidence="2 3">ULC007</strain>
    </source>
</reference>
<gene>
    <name evidence="2" type="ORF">C7B65_06910</name>
</gene>
<proteinExistence type="inferred from homology"/>
<dbReference type="OrthoDB" id="9779910at2"/>
<accession>A0A2T1DJF0</accession>
<organism evidence="2 3">
    <name type="scientific">Phormidesmis priestleyi ULC007</name>
    <dbReference type="NCBI Taxonomy" id="1920490"/>
    <lineage>
        <taxon>Bacteria</taxon>
        <taxon>Bacillati</taxon>
        <taxon>Cyanobacteriota</taxon>
        <taxon>Cyanophyceae</taxon>
        <taxon>Leptolyngbyales</taxon>
        <taxon>Leptolyngbyaceae</taxon>
        <taxon>Phormidesmis</taxon>
    </lineage>
</organism>